<dbReference type="InterPro" id="IPR050407">
    <property type="entry name" value="Geranylgeranyl_reductase"/>
</dbReference>
<dbReference type="Pfam" id="PF01494">
    <property type="entry name" value="FAD_binding_3"/>
    <property type="match status" value="1"/>
</dbReference>
<proteinExistence type="predicted"/>
<evidence type="ECO:0000313" key="3">
    <source>
        <dbReference type="Proteomes" id="UP001052739"/>
    </source>
</evidence>
<organism evidence="2 3">
    <name type="scientific">Streptomyces hydrogenans</name>
    <dbReference type="NCBI Taxonomy" id="1873719"/>
    <lineage>
        <taxon>Bacteria</taxon>
        <taxon>Bacillati</taxon>
        <taxon>Actinomycetota</taxon>
        <taxon>Actinomycetes</taxon>
        <taxon>Kitasatosporales</taxon>
        <taxon>Streptomycetaceae</taxon>
        <taxon>Streptomyces</taxon>
    </lineage>
</organism>
<dbReference type="NCBIfam" id="TIGR02032">
    <property type="entry name" value="GG-red-SF"/>
    <property type="match status" value="1"/>
</dbReference>
<reference evidence="2" key="1">
    <citation type="submission" date="2024-05" db="EMBL/GenBank/DDBJ databases">
        <title>Whole genome shotgun sequence of Streptomyces hydrogenans NBRC 13475.</title>
        <authorList>
            <person name="Komaki H."/>
            <person name="Tamura T."/>
        </authorList>
    </citation>
    <scope>NUCLEOTIDE SEQUENCE</scope>
    <source>
        <strain evidence="2">NBRC 13475</strain>
    </source>
</reference>
<evidence type="ECO:0000313" key="2">
    <source>
        <dbReference type="EMBL" id="GHI18773.1"/>
    </source>
</evidence>
<dbReference type="PRINTS" id="PR00420">
    <property type="entry name" value="RNGMNOXGNASE"/>
</dbReference>
<dbReference type="InterPro" id="IPR002938">
    <property type="entry name" value="FAD-bd"/>
</dbReference>
<evidence type="ECO:0000259" key="1">
    <source>
        <dbReference type="Pfam" id="PF01494"/>
    </source>
</evidence>
<name>A0ABQ3P179_9ACTN</name>
<dbReference type="EMBL" id="BNDW01000004">
    <property type="protein sequence ID" value="GHI18773.1"/>
    <property type="molecule type" value="Genomic_DNA"/>
</dbReference>
<dbReference type="InterPro" id="IPR036188">
    <property type="entry name" value="FAD/NAD-bd_sf"/>
</dbReference>
<accession>A0ABQ3P179</accession>
<protein>
    <submittedName>
        <fullName evidence="2">Drug:proton antiporter</fullName>
    </submittedName>
</protein>
<sequence>MRGRRPSGPGRVARPRLRYDPLRRPFGRFAVTETPLSEHSADVIVVGAGPAGSTTAYYLAKAGLDVLLLEKTAFPREKVCGDGLTPRATKQLVSMGIDISEEAGWLRNKGLRIIGGGVRLQLDWPDLASYPDYGLVRKRDDFDEMLARQAQKAGARLYERCNVGAPIVDDRTGRITGVHAKLGEEKTEVTFHAPLVVAADGNSTRLSLAMGLHRREDRPMGVAVRTYFTTPRHDDDYLESWLELWDKRGAEDRLLPGYGWIFGMGDGTSNVGLGILNSSSAFRELDWREVLKAWCASMPEDWGFTPDNMTTPIRGAALPMAFNRQPHYTKGLLLVGDAGGLVNPFNGEGIAYAMESGQIAADVIVQAHARATPAQRELALHHYPKILKDTYGGYYTLGRAFVKLIGNPKVMKIATQRGLTHPVLMKFTLKMLANLTDPTGGDAMDRIINGLSKVAPKA</sequence>
<dbReference type="InterPro" id="IPR011777">
    <property type="entry name" value="Geranylgeranyl_Rdtase_fam"/>
</dbReference>
<dbReference type="SUPFAM" id="SSF51905">
    <property type="entry name" value="FAD/NAD(P)-binding domain"/>
    <property type="match status" value="1"/>
</dbReference>
<comment type="caution">
    <text evidence="2">The sequence shown here is derived from an EMBL/GenBank/DDBJ whole genome shotgun (WGS) entry which is preliminary data.</text>
</comment>
<dbReference type="Proteomes" id="UP001052739">
    <property type="component" value="Unassembled WGS sequence"/>
</dbReference>
<dbReference type="PANTHER" id="PTHR42685">
    <property type="entry name" value="GERANYLGERANYL DIPHOSPHATE REDUCTASE"/>
    <property type="match status" value="1"/>
</dbReference>
<dbReference type="PANTHER" id="PTHR42685:SF22">
    <property type="entry name" value="CONDITIONED MEDIUM FACTOR RECEPTOR 1"/>
    <property type="match status" value="1"/>
</dbReference>
<feature type="domain" description="FAD-binding" evidence="1">
    <location>
        <begin position="41"/>
        <end position="355"/>
    </location>
</feature>
<gene>
    <name evidence="2" type="ORF">Shyd_01440</name>
</gene>
<keyword evidence="3" id="KW-1185">Reference proteome</keyword>
<dbReference type="Gene3D" id="3.50.50.60">
    <property type="entry name" value="FAD/NAD(P)-binding domain"/>
    <property type="match status" value="1"/>
</dbReference>